<protein>
    <recommendedName>
        <fullName evidence="4">Copper amine oxidase-like N-terminal domain-containing protein</fullName>
    </recommendedName>
</protein>
<dbReference type="SUPFAM" id="SSF50998">
    <property type="entry name" value="Quinoprotein alcohol dehydrogenase-like"/>
    <property type="match status" value="1"/>
</dbReference>
<dbReference type="InterPro" id="IPR019198">
    <property type="entry name" value="Beta_propeller_containing"/>
</dbReference>
<keyword evidence="1" id="KW-0472">Membrane</keyword>
<proteinExistence type="predicted"/>
<sequence>MGYNQEKLKGRRTATFGVLLTLVLTVGLFGGALYLWYLGLDVVGPTPDINYRPPSTGQDRGEVETFDSEQDFTDWLTEADSLAVSNGLGMGMNAGIMRTASGIQAEDMAVSAPMAAADEKVSLDMGGGPAPDRISETNVQVAGIDEPDILKTDGREIYFSPGVMPYFYRGGAIPMPMDAMPEVFSVEEMPYGREPGISVVNAFPPEDLALDSKIAGDGDLLLKDGVLAVLSYDGIRANDVSDPKASKEAWQLSYENGSWLVDARLKDDKLFLILSGGINRARPCPYVPLAGTEGEVEIACSVIWHPVVPTPTDVTYTVLKVDMATGKVERTASFVGTQGSSTVYMSADSIYATYSLPVDTFTFVYGFLTANSDIVPSFVLEKLKQVVSYDLAEETKSVELRTVLGRWFQTLDQDEALGLMNEIDNRMGDYIKAHRRELQQTGIVRLDTDKLEVKSSGFVPGTLLNQFSLDEYDGFLRVATTSGETGGIFWQYGFGGGRSDSVNDLYVLDMKLKVVGEALGMGPDERIYAVRFVGERGYVVTFRQTDPFYVLDLSNPRRPTVEGELKIPGYSSYLHPLKDGRILGIGQEDNRVKLSLFDVTDPANPSELDKYSLNEYWSDVLDTHHAFLLDAEHEIFFLPGSDGGYVMSYADDRLKLSKAVSGIRARRALYLDNYLYVVGDDQIVALDMTDWQRVNQLKLQ</sequence>
<dbReference type="EMBL" id="PFLC01000058">
    <property type="protein sequence ID" value="PIY61939.1"/>
    <property type="molecule type" value="Genomic_DNA"/>
</dbReference>
<dbReference type="InterPro" id="IPR011047">
    <property type="entry name" value="Quinoprotein_ADH-like_sf"/>
</dbReference>
<accession>A0A2M7Q8V7</accession>
<gene>
    <name evidence="2" type="ORF">COY93_04310</name>
</gene>
<evidence type="ECO:0000313" key="2">
    <source>
        <dbReference type="EMBL" id="PIY61939.1"/>
    </source>
</evidence>
<name>A0A2M7Q8V7_9BACT</name>
<organism evidence="2 3">
    <name type="scientific">Candidatus Uhrbacteria bacterium CG_4_10_14_0_8_um_filter_58_22</name>
    <dbReference type="NCBI Taxonomy" id="1975029"/>
    <lineage>
        <taxon>Bacteria</taxon>
        <taxon>Candidatus Uhriibacteriota</taxon>
    </lineage>
</organism>
<comment type="caution">
    <text evidence="2">The sequence shown here is derived from an EMBL/GenBank/DDBJ whole genome shotgun (WGS) entry which is preliminary data.</text>
</comment>
<keyword evidence="1" id="KW-0812">Transmembrane</keyword>
<evidence type="ECO:0000256" key="1">
    <source>
        <dbReference type="SAM" id="Phobius"/>
    </source>
</evidence>
<dbReference type="Pfam" id="PF09826">
    <property type="entry name" value="Beta_propel"/>
    <property type="match status" value="1"/>
</dbReference>
<reference evidence="3" key="1">
    <citation type="submission" date="2017-09" db="EMBL/GenBank/DDBJ databases">
        <title>Depth-based differentiation of microbial function through sediment-hosted aquifers and enrichment of novel symbionts in the deep terrestrial subsurface.</title>
        <authorList>
            <person name="Probst A.J."/>
            <person name="Ladd B."/>
            <person name="Jarett J.K."/>
            <person name="Geller-Mcgrath D.E."/>
            <person name="Sieber C.M.K."/>
            <person name="Emerson J.B."/>
            <person name="Anantharaman K."/>
            <person name="Thomas B.C."/>
            <person name="Malmstrom R."/>
            <person name="Stieglmeier M."/>
            <person name="Klingl A."/>
            <person name="Woyke T."/>
            <person name="Ryan C.M."/>
            <person name="Banfield J.F."/>
        </authorList>
    </citation>
    <scope>NUCLEOTIDE SEQUENCE [LARGE SCALE GENOMIC DNA]</scope>
</reference>
<keyword evidence="1" id="KW-1133">Transmembrane helix</keyword>
<feature type="transmembrane region" description="Helical" evidence="1">
    <location>
        <begin position="16"/>
        <end position="37"/>
    </location>
</feature>
<evidence type="ECO:0008006" key="4">
    <source>
        <dbReference type="Google" id="ProtNLM"/>
    </source>
</evidence>
<evidence type="ECO:0000313" key="3">
    <source>
        <dbReference type="Proteomes" id="UP000230973"/>
    </source>
</evidence>
<dbReference type="Proteomes" id="UP000230973">
    <property type="component" value="Unassembled WGS sequence"/>
</dbReference>
<dbReference type="AlphaFoldDB" id="A0A2M7Q8V7"/>